<comment type="similarity">
    <text evidence="1">Belongs to the UPF0161 family.</text>
</comment>
<accession>A0A2M7QCR2</accession>
<dbReference type="GO" id="GO:0005886">
    <property type="term" value="C:plasma membrane"/>
    <property type="evidence" value="ECO:0007669"/>
    <property type="project" value="UniProtKB-SubCell"/>
</dbReference>
<dbReference type="SMART" id="SM01234">
    <property type="entry name" value="Haemolytic"/>
    <property type="match status" value="1"/>
</dbReference>
<comment type="caution">
    <text evidence="2">The sequence shown here is derived from an EMBL/GenBank/DDBJ whole genome shotgun (WGS) entry which is preliminary data.</text>
</comment>
<dbReference type="InterPro" id="IPR002696">
    <property type="entry name" value="Membr_insert_effic_factor_YidD"/>
</dbReference>
<proteinExistence type="inferred from homology"/>
<reference evidence="3" key="1">
    <citation type="submission" date="2017-09" db="EMBL/GenBank/DDBJ databases">
        <title>Depth-based differentiation of microbial function through sediment-hosted aquifers and enrichment of novel symbionts in the deep terrestrial subsurface.</title>
        <authorList>
            <person name="Probst A.J."/>
            <person name="Ladd B."/>
            <person name="Jarett J.K."/>
            <person name="Geller-Mcgrath D.E."/>
            <person name="Sieber C.M.K."/>
            <person name="Emerson J.B."/>
            <person name="Anantharaman K."/>
            <person name="Thomas B.C."/>
            <person name="Malmstrom R."/>
            <person name="Stieglmeier M."/>
            <person name="Klingl A."/>
            <person name="Woyke T."/>
            <person name="Ryan C.M."/>
            <person name="Banfield J.F."/>
        </authorList>
    </citation>
    <scope>NUCLEOTIDE SEQUENCE [LARGE SCALE GENOMIC DNA]</scope>
</reference>
<dbReference type="EMBL" id="PFLF01000059">
    <property type="protein sequence ID" value="PIY69004.1"/>
    <property type="molecule type" value="Genomic_DNA"/>
</dbReference>
<organism evidence="2 3">
    <name type="scientific">Candidatus Roizmanbacteria bacterium CG_4_10_14_0_8_um_filter_39_9</name>
    <dbReference type="NCBI Taxonomy" id="1974829"/>
    <lineage>
        <taxon>Bacteria</taxon>
        <taxon>Candidatus Roizmaniibacteriota</taxon>
    </lineage>
</organism>
<comment type="subcellular location">
    <subcellularLocation>
        <location evidence="1">Cell membrane</location>
        <topology evidence="1">Peripheral membrane protein</topology>
        <orientation evidence="1">Cytoplasmic side</orientation>
    </subcellularLocation>
</comment>
<keyword evidence="1" id="KW-1003">Cell membrane</keyword>
<gene>
    <name evidence="2" type="primary">yidD</name>
    <name evidence="2" type="ORF">COY90_02955</name>
</gene>
<evidence type="ECO:0000313" key="2">
    <source>
        <dbReference type="EMBL" id="PIY69004.1"/>
    </source>
</evidence>
<dbReference type="PANTHER" id="PTHR33383">
    <property type="entry name" value="MEMBRANE PROTEIN INSERTION EFFICIENCY FACTOR-RELATED"/>
    <property type="match status" value="1"/>
</dbReference>
<dbReference type="HAMAP" id="MF_00386">
    <property type="entry name" value="UPF0161_YidD"/>
    <property type="match status" value="1"/>
</dbReference>
<comment type="function">
    <text evidence="1">Could be involved in insertion of integral membrane proteins into the membrane.</text>
</comment>
<sequence>MLKKTVLGFIRLYQKTSFFHGEIARNLFLTDRVCRFTPTCSEYSYQAIEKYGVGQGIGLSLKRIVRCHPWNKGGNDPLI</sequence>
<keyword evidence="1" id="KW-0472">Membrane</keyword>
<evidence type="ECO:0000256" key="1">
    <source>
        <dbReference type="HAMAP-Rule" id="MF_00386"/>
    </source>
</evidence>
<protein>
    <recommendedName>
        <fullName evidence="1">Putative membrane protein insertion efficiency factor</fullName>
    </recommendedName>
</protein>
<dbReference type="PANTHER" id="PTHR33383:SF1">
    <property type="entry name" value="MEMBRANE PROTEIN INSERTION EFFICIENCY FACTOR-RELATED"/>
    <property type="match status" value="1"/>
</dbReference>
<name>A0A2M7QCR2_9BACT</name>
<dbReference type="Proteomes" id="UP000230108">
    <property type="component" value="Unassembled WGS sequence"/>
</dbReference>
<dbReference type="AlphaFoldDB" id="A0A2M7QCR2"/>
<dbReference type="NCBIfam" id="TIGR00278">
    <property type="entry name" value="membrane protein insertion efficiency factor YidD"/>
    <property type="match status" value="1"/>
</dbReference>
<dbReference type="Pfam" id="PF01809">
    <property type="entry name" value="YidD"/>
    <property type="match status" value="1"/>
</dbReference>
<evidence type="ECO:0000313" key="3">
    <source>
        <dbReference type="Proteomes" id="UP000230108"/>
    </source>
</evidence>